<evidence type="ECO:0000313" key="2">
    <source>
        <dbReference type="EMBL" id="TDR13154.1"/>
    </source>
</evidence>
<reference evidence="2 3" key="1">
    <citation type="submission" date="2019-03" db="EMBL/GenBank/DDBJ databases">
        <title>Genomic Encyclopedia of Type Strains, Phase IV (KMG-IV): sequencing the most valuable type-strain genomes for metagenomic binning, comparative biology and taxonomic classification.</title>
        <authorList>
            <person name="Goeker M."/>
        </authorList>
    </citation>
    <scope>NUCLEOTIDE SEQUENCE [LARGE SCALE GENOMIC DNA]</scope>
    <source>
        <strain evidence="2 3">DSM 5604</strain>
    </source>
</reference>
<dbReference type="RefSeq" id="WP_133562272.1">
    <property type="nucleotide sequence ID" value="NZ_JAJGNH010000007.1"/>
</dbReference>
<proteinExistence type="predicted"/>
<accession>A0A4R6X752</accession>
<dbReference type="Proteomes" id="UP000295729">
    <property type="component" value="Unassembled WGS sequence"/>
</dbReference>
<evidence type="ECO:0000259" key="1">
    <source>
        <dbReference type="Pfam" id="PF07866"/>
    </source>
</evidence>
<organism evidence="2 3">
    <name type="scientific">Marinomonas communis</name>
    <dbReference type="NCBI Taxonomy" id="28254"/>
    <lineage>
        <taxon>Bacteria</taxon>
        <taxon>Pseudomonadati</taxon>
        <taxon>Pseudomonadota</taxon>
        <taxon>Gammaproteobacteria</taxon>
        <taxon>Oceanospirillales</taxon>
        <taxon>Oceanospirillaceae</taxon>
        <taxon>Marinomonas</taxon>
    </lineage>
</organism>
<evidence type="ECO:0000313" key="3">
    <source>
        <dbReference type="Proteomes" id="UP000295729"/>
    </source>
</evidence>
<feature type="domain" description="DUF1653" evidence="1">
    <location>
        <begin position="9"/>
        <end position="69"/>
    </location>
</feature>
<dbReference type="OrthoDB" id="371169at2"/>
<dbReference type="AlphaFoldDB" id="A0A4R6X752"/>
<keyword evidence="3" id="KW-1185">Reference proteome</keyword>
<comment type="caution">
    <text evidence="2">The sequence shown here is derived from an EMBL/GenBank/DDBJ whole genome shotgun (WGS) entry which is preliminary data.</text>
</comment>
<dbReference type="InterPro" id="IPR037135">
    <property type="entry name" value="DUF1653-like_dom_sf"/>
</dbReference>
<dbReference type="InterPro" id="IPR023387">
    <property type="entry name" value="DUF1653-like_dom"/>
</dbReference>
<gene>
    <name evidence="2" type="ORF">C8D85_2028</name>
</gene>
<dbReference type="Pfam" id="PF07866">
    <property type="entry name" value="DUF1653"/>
    <property type="match status" value="1"/>
</dbReference>
<name>A0A4R6X752_9GAMM</name>
<sequence>MKKTTLKPGVYRHYKGAEYWVERVAKHSETEEELVVYQALYGDYSWWVRPKSMFLESVEIEGETIPRFDWIRAELDTSSK</sequence>
<dbReference type="EMBL" id="SNZA01000003">
    <property type="protein sequence ID" value="TDR13154.1"/>
    <property type="molecule type" value="Genomic_DNA"/>
</dbReference>
<protein>
    <submittedName>
        <fullName evidence="2">Uncharacterized protein DUF1653</fullName>
    </submittedName>
</protein>
<dbReference type="Gene3D" id="2.30.30.320">
    <property type="entry name" value="DUF1653-like domain"/>
    <property type="match status" value="1"/>
</dbReference>